<accession>A0A8J3ZR71</accession>
<dbReference type="Gene3D" id="2.60.40.10">
    <property type="entry name" value="Immunoglobulins"/>
    <property type="match status" value="1"/>
</dbReference>
<dbReference type="AlphaFoldDB" id="A0A8J3ZR71"/>
<comment type="caution">
    <text evidence="5">The sequence shown here is derived from an EMBL/GenBank/DDBJ whole genome shotgun (WGS) entry which is preliminary data.</text>
</comment>
<dbReference type="InterPro" id="IPR001434">
    <property type="entry name" value="OmcB-like_DUF11"/>
</dbReference>
<sequence length="485" mass="48837">MGLRSFVAFGAVGAAVLLAAPPAFAAPGDADVSFKVVGNTVVQNAGKPVYVQLFNSGPASAENIVVKVDISGVDTSKLEARAPATCSEPDGGIFLCSVGSLVPGETNTGFSPFDIIAVTDGATGGAGSFTIEVTSDTPDSNGDNNKKVEVPLSVADLAYDFSVTVQDIWAEAGGEPNAVAPGDSAPLVTFFRNFGTQRAVDPVWQVSLPPFVTFVSEDGSSFCTFNQPKTVASCKAAGRGVNPGRNVISLFTVKVAKDAPGPAALAGGIVDGGALSSAEPNDDDSDVGPGSEARNAARQSVGTGDGDPTDNAAFFSAHVSSNPADLAIAATKGSGAVGSVVKITITIENKGPASSPDTKVTVTAPTGTELVDMPTNCEFTTPGKVGTCEGLLSAGEKNSGTFSFKIAATSVADDGKATIEGPLEDRDTTNNSAAIVITIDSGLPITGVKVSVIAGTGVAVLLVGALLFVLARRRRVELVTPSHDA</sequence>
<protein>
    <recommendedName>
        <fullName evidence="4">DUF11 domain-containing protein</fullName>
    </recommendedName>
</protein>
<keyword evidence="6" id="KW-1185">Reference proteome</keyword>
<name>A0A8J3ZR71_9ACTN</name>
<feature type="transmembrane region" description="Helical" evidence="2">
    <location>
        <begin position="450"/>
        <end position="471"/>
    </location>
</feature>
<evidence type="ECO:0000259" key="4">
    <source>
        <dbReference type="Pfam" id="PF01345"/>
    </source>
</evidence>
<feature type="domain" description="DUF11" evidence="4">
    <location>
        <begin position="325"/>
        <end position="435"/>
    </location>
</feature>
<evidence type="ECO:0000313" key="6">
    <source>
        <dbReference type="Proteomes" id="UP000635606"/>
    </source>
</evidence>
<reference evidence="5" key="1">
    <citation type="submission" date="2021-01" db="EMBL/GenBank/DDBJ databases">
        <title>Whole genome shotgun sequence of Virgisporangium ochraceum NBRC 16418.</title>
        <authorList>
            <person name="Komaki H."/>
            <person name="Tamura T."/>
        </authorList>
    </citation>
    <scope>NUCLEOTIDE SEQUENCE</scope>
    <source>
        <strain evidence="5">NBRC 16418</strain>
    </source>
</reference>
<dbReference type="Proteomes" id="UP000635606">
    <property type="component" value="Unassembled WGS sequence"/>
</dbReference>
<keyword evidence="2" id="KW-0812">Transmembrane</keyword>
<dbReference type="GO" id="GO:0005975">
    <property type="term" value="P:carbohydrate metabolic process"/>
    <property type="evidence" value="ECO:0007669"/>
    <property type="project" value="UniProtKB-ARBA"/>
</dbReference>
<feature type="chain" id="PRO_5035246452" description="DUF11 domain-containing protein" evidence="3">
    <location>
        <begin position="26"/>
        <end position="485"/>
    </location>
</feature>
<evidence type="ECO:0000256" key="3">
    <source>
        <dbReference type="SAM" id="SignalP"/>
    </source>
</evidence>
<proteinExistence type="predicted"/>
<organism evidence="5 6">
    <name type="scientific">Virgisporangium ochraceum</name>
    <dbReference type="NCBI Taxonomy" id="65505"/>
    <lineage>
        <taxon>Bacteria</taxon>
        <taxon>Bacillati</taxon>
        <taxon>Actinomycetota</taxon>
        <taxon>Actinomycetes</taxon>
        <taxon>Micromonosporales</taxon>
        <taxon>Micromonosporaceae</taxon>
        <taxon>Virgisporangium</taxon>
    </lineage>
</organism>
<evidence type="ECO:0000256" key="2">
    <source>
        <dbReference type="SAM" id="Phobius"/>
    </source>
</evidence>
<feature type="signal peptide" evidence="3">
    <location>
        <begin position="1"/>
        <end position="25"/>
    </location>
</feature>
<gene>
    <name evidence="5" type="ORF">Voc01_013600</name>
</gene>
<keyword evidence="2" id="KW-0472">Membrane</keyword>
<keyword evidence="2" id="KW-1133">Transmembrane helix</keyword>
<dbReference type="InterPro" id="IPR013783">
    <property type="entry name" value="Ig-like_fold"/>
</dbReference>
<dbReference type="EMBL" id="BOPH01000018">
    <property type="protein sequence ID" value="GIJ66443.1"/>
    <property type="molecule type" value="Genomic_DNA"/>
</dbReference>
<keyword evidence="3" id="KW-0732">Signal</keyword>
<feature type="region of interest" description="Disordered" evidence="1">
    <location>
        <begin position="274"/>
        <end position="311"/>
    </location>
</feature>
<dbReference type="Pfam" id="PF01345">
    <property type="entry name" value="DUF11"/>
    <property type="match status" value="1"/>
</dbReference>
<evidence type="ECO:0000256" key="1">
    <source>
        <dbReference type="SAM" id="MobiDB-lite"/>
    </source>
</evidence>
<evidence type="ECO:0000313" key="5">
    <source>
        <dbReference type="EMBL" id="GIJ66443.1"/>
    </source>
</evidence>